<evidence type="ECO:0000256" key="1">
    <source>
        <dbReference type="ARBA" id="ARBA00010808"/>
    </source>
</evidence>
<keyword evidence="4" id="KW-1185">Reference proteome</keyword>
<dbReference type="SUPFAM" id="SSF54575">
    <property type="entry name" value="Ribosomal protein L31e"/>
    <property type="match status" value="1"/>
</dbReference>
<evidence type="ECO:0000313" key="4">
    <source>
        <dbReference type="Proteomes" id="UP000887574"/>
    </source>
</evidence>
<organism evidence="4 5">
    <name type="scientific">Ditylenchus dipsaci</name>
    <dbReference type="NCBI Taxonomy" id="166011"/>
    <lineage>
        <taxon>Eukaryota</taxon>
        <taxon>Metazoa</taxon>
        <taxon>Ecdysozoa</taxon>
        <taxon>Nematoda</taxon>
        <taxon>Chromadorea</taxon>
        <taxon>Rhabditida</taxon>
        <taxon>Tylenchina</taxon>
        <taxon>Tylenchomorpha</taxon>
        <taxon>Sphaerularioidea</taxon>
        <taxon>Anguinidae</taxon>
        <taxon>Anguininae</taxon>
        <taxon>Ditylenchus</taxon>
    </lineage>
</organism>
<dbReference type="InterPro" id="IPR023621">
    <property type="entry name" value="Ribosomal_eL31_dom_sf"/>
</dbReference>
<evidence type="ECO:0000256" key="3">
    <source>
        <dbReference type="ARBA" id="ARBA00023274"/>
    </source>
</evidence>
<keyword evidence="3" id="KW-0687">Ribonucleoprotein</keyword>
<evidence type="ECO:0000256" key="2">
    <source>
        <dbReference type="ARBA" id="ARBA00022980"/>
    </source>
</evidence>
<dbReference type="GO" id="GO:1990904">
    <property type="term" value="C:ribonucleoprotein complex"/>
    <property type="evidence" value="ECO:0007669"/>
    <property type="project" value="UniProtKB-KW"/>
</dbReference>
<dbReference type="InterPro" id="IPR000054">
    <property type="entry name" value="Ribosomal_eL31"/>
</dbReference>
<dbReference type="GO" id="GO:0003735">
    <property type="term" value="F:structural constituent of ribosome"/>
    <property type="evidence" value="ECO:0007669"/>
    <property type="project" value="InterPro"/>
</dbReference>
<proteinExistence type="inferred from homology"/>
<sequence>MQGIVGPTFIDGNVTVYWMANPQLVHSQRIGAKTSPITYTEDRRGCYIWTKTGRTTIKEGIEQAYFRYSGRRQPGLCTQTVRRDTINVHKRIHGIRFKLRAQRAIEEVRKFADFCGLKSEKFAMCVFVCLGAVTMMMTLRTSSTLWLLIARHLLSAPDQYQRRK</sequence>
<accession>A0A915DJK2</accession>
<dbReference type="GO" id="GO:0006412">
    <property type="term" value="P:translation"/>
    <property type="evidence" value="ECO:0007669"/>
    <property type="project" value="InterPro"/>
</dbReference>
<keyword evidence="2" id="KW-0689">Ribosomal protein</keyword>
<dbReference type="GO" id="GO:0005840">
    <property type="term" value="C:ribosome"/>
    <property type="evidence" value="ECO:0007669"/>
    <property type="project" value="UniProtKB-KW"/>
</dbReference>
<reference evidence="5" key="1">
    <citation type="submission" date="2022-11" db="UniProtKB">
        <authorList>
            <consortium name="WormBaseParasite"/>
        </authorList>
    </citation>
    <scope>IDENTIFICATION</scope>
</reference>
<dbReference type="WBParaSite" id="jg20676">
    <property type="protein sequence ID" value="jg20676"/>
    <property type="gene ID" value="jg20676"/>
</dbReference>
<dbReference type="Gene3D" id="3.10.440.10">
    <property type="match status" value="1"/>
</dbReference>
<protein>
    <submittedName>
        <fullName evidence="5">Transposase</fullName>
    </submittedName>
</protein>
<dbReference type="Proteomes" id="UP000887574">
    <property type="component" value="Unplaced"/>
</dbReference>
<dbReference type="Pfam" id="PF01198">
    <property type="entry name" value="Ribosomal_L31e"/>
    <property type="match status" value="1"/>
</dbReference>
<evidence type="ECO:0000313" key="5">
    <source>
        <dbReference type="WBParaSite" id="jg20676"/>
    </source>
</evidence>
<name>A0A915DJK2_9BILA</name>
<dbReference type="AlphaFoldDB" id="A0A915DJK2"/>
<comment type="similarity">
    <text evidence="1">Belongs to the eukaryotic ribosomal protein eL31 family.</text>
</comment>